<dbReference type="PROSITE" id="PS50109">
    <property type="entry name" value="HIS_KIN"/>
    <property type="match status" value="1"/>
</dbReference>
<accession>A0A7C9QWA4</accession>
<dbReference type="FunFam" id="3.30.565.10:FF:000006">
    <property type="entry name" value="Sensor histidine kinase WalK"/>
    <property type="match status" value="1"/>
</dbReference>
<feature type="domain" description="Histidine kinase" evidence="9">
    <location>
        <begin position="411"/>
        <end position="626"/>
    </location>
</feature>
<evidence type="ECO:0000259" key="9">
    <source>
        <dbReference type="PROSITE" id="PS50109"/>
    </source>
</evidence>
<evidence type="ECO:0000256" key="4">
    <source>
        <dbReference type="ARBA" id="ARBA00022553"/>
    </source>
</evidence>
<evidence type="ECO:0000256" key="6">
    <source>
        <dbReference type="ARBA" id="ARBA00022777"/>
    </source>
</evidence>
<dbReference type="Pfam" id="PF02518">
    <property type="entry name" value="HATPase_c"/>
    <property type="match status" value="1"/>
</dbReference>
<dbReference type="RefSeq" id="WP_163682864.1">
    <property type="nucleotide sequence ID" value="NZ_JAAIYP010000045.1"/>
</dbReference>
<keyword evidence="13" id="KW-1185">Reference proteome</keyword>
<dbReference type="InterPro" id="IPR035965">
    <property type="entry name" value="PAS-like_dom_sf"/>
</dbReference>
<comment type="subcellular location">
    <subcellularLocation>
        <location evidence="2">Membrane</location>
    </subcellularLocation>
</comment>
<dbReference type="SUPFAM" id="SSF47384">
    <property type="entry name" value="Homodimeric domain of signal transducing histidine kinase"/>
    <property type="match status" value="1"/>
</dbReference>
<reference evidence="12 13" key="1">
    <citation type="submission" date="2020-02" db="EMBL/GenBank/DDBJ databases">
        <authorList>
            <person name="Dziuba M."/>
            <person name="Kuznetsov B."/>
            <person name="Mardanov A."/>
            <person name="Ravin N."/>
            <person name="Grouzdev D."/>
        </authorList>
    </citation>
    <scope>NUCLEOTIDE SEQUENCE [LARGE SCALE GENOMIC DNA]</scope>
    <source>
        <strain evidence="12 13">SpK</strain>
    </source>
</reference>
<dbReference type="InterPro" id="IPR004358">
    <property type="entry name" value="Sig_transdc_His_kin-like_C"/>
</dbReference>
<comment type="catalytic activity">
    <reaction evidence="1">
        <text>ATP + protein L-histidine = ADP + protein N-phospho-L-histidine.</text>
        <dbReference type="EC" id="2.7.13.3"/>
    </reaction>
</comment>
<dbReference type="EMBL" id="JAAIYP010000045">
    <property type="protein sequence ID" value="NFV82145.1"/>
    <property type="molecule type" value="Genomic_DNA"/>
</dbReference>
<dbReference type="InterPro" id="IPR000014">
    <property type="entry name" value="PAS"/>
</dbReference>
<dbReference type="Gene3D" id="3.30.450.20">
    <property type="entry name" value="PAS domain"/>
    <property type="match status" value="1"/>
</dbReference>
<dbReference type="SMART" id="SM00388">
    <property type="entry name" value="HisKA"/>
    <property type="match status" value="1"/>
</dbReference>
<dbReference type="InterPro" id="IPR003660">
    <property type="entry name" value="HAMP_dom"/>
</dbReference>
<dbReference type="EC" id="2.7.13.3" evidence="3"/>
<dbReference type="Pfam" id="PF08447">
    <property type="entry name" value="PAS_3"/>
    <property type="match status" value="1"/>
</dbReference>
<dbReference type="InterPro" id="IPR000700">
    <property type="entry name" value="PAS-assoc_C"/>
</dbReference>
<comment type="caution">
    <text evidence="12">The sequence shown here is derived from an EMBL/GenBank/DDBJ whole genome shotgun (WGS) entry which is preliminary data.</text>
</comment>
<dbReference type="InterPro" id="IPR005467">
    <property type="entry name" value="His_kinase_dom"/>
</dbReference>
<dbReference type="Proteomes" id="UP000480684">
    <property type="component" value="Unassembled WGS sequence"/>
</dbReference>
<evidence type="ECO:0000256" key="7">
    <source>
        <dbReference type="SAM" id="Coils"/>
    </source>
</evidence>
<dbReference type="PROSITE" id="PS50885">
    <property type="entry name" value="HAMP"/>
    <property type="match status" value="1"/>
</dbReference>
<keyword evidence="7" id="KW-0175">Coiled coil</keyword>
<dbReference type="InterPro" id="IPR013655">
    <property type="entry name" value="PAS_fold_3"/>
</dbReference>
<name>A0A7C9QWA4_9PROT</name>
<dbReference type="PRINTS" id="PR00344">
    <property type="entry name" value="BCTRLSENSOR"/>
</dbReference>
<feature type="transmembrane region" description="Helical" evidence="8">
    <location>
        <begin position="6"/>
        <end position="35"/>
    </location>
</feature>
<dbReference type="CDD" id="cd00082">
    <property type="entry name" value="HisKA"/>
    <property type="match status" value="1"/>
</dbReference>
<sequence>MTRPSYSIFTVIGLAIVLTVAAVMAVSGIATFLYAKSVISAELRTHTEDKADTIARGAAPYVQAYAVNDYLGILNREMEEADFLAITLRDFRMAELTGQADFVSGKVRVTPDTVVDYDPDDATHRAMTANCFHSSRVPVLADTGQTVGEVAICASDLSVQRELQRTIRDTTVNLALVSIILIAVLSLIVYRIVIIPVTGIADAVSRTDARGVPIAPATVNGPREISALAGGINRMMAMIRASIDNIEQNHAELERHQAALAAAERAQREIIWGTHAGTWEWNVESGDLKLNDRWAEIVGYTLDELNPVSIETWQRLAHPDDLARSDAALERYFSGETEFYECECRMRHKTDEWVWVLDRGKVAEWTADGRPLRMSGTHLDITERKRVEAEQERIKDNLRRSNEDLEQFSYAISHDLQTPLRNVSSFLQLLQRRCGDQLPADANEYIDFAVSGAKRMSEMILSLLEYSRVGSHGRTFEPLDLGDALNTALQDLSTTLADRNAEIIAGPLPRVMADSSQMARLFENLLGNAVKYQRPETRPRITVSARQTDEMWAIAVTDNGIGIPPDQIEQLFKVFRRLHTYEQFEGNGVGLAVCKRIVMRHGGRIWVESAGIDQGSRFVFTLPVMAEPSPNR</sequence>
<feature type="transmembrane region" description="Helical" evidence="8">
    <location>
        <begin position="171"/>
        <end position="193"/>
    </location>
</feature>
<protein>
    <recommendedName>
        <fullName evidence="3">histidine kinase</fullName>
        <ecNumber evidence="3">2.7.13.3</ecNumber>
    </recommendedName>
</protein>
<evidence type="ECO:0000256" key="3">
    <source>
        <dbReference type="ARBA" id="ARBA00012438"/>
    </source>
</evidence>
<dbReference type="InterPro" id="IPR003661">
    <property type="entry name" value="HisK_dim/P_dom"/>
</dbReference>
<keyword evidence="5" id="KW-0808">Transferase</keyword>
<dbReference type="Gene3D" id="1.10.287.130">
    <property type="match status" value="1"/>
</dbReference>
<evidence type="ECO:0000313" key="13">
    <source>
        <dbReference type="Proteomes" id="UP000480684"/>
    </source>
</evidence>
<dbReference type="InterPro" id="IPR001610">
    <property type="entry name" value="PAC"/>
</dbReference>
<feature type="domain" description="HAMP" evidence="11">
    <location>
        <begin position="191"/>
        <end position="244"/>
    </location>
</feature>
<dbReference type="GO" id="GO:0016020">
    <property type="term" value="C:membrane"/>
    <property type="evidence" value="ECO:0007669"/>
    <property type="project" value="UniProtKB-SubCell"/>
</dbReference>
<dbReference type="PANTHER" id="PTHR43304">
    <property type="entry name" value="PHYTOCHROME-LIKE PROTEIN CPH1"/>
    <property type="match status" value="1"/>
</dbReference>
<dbReference type="InterPro" id="IPR003594">
    <property type="entry name" value="HATPase_dom"/>
</dbReference>
<evidence type="ECO:0000313" key="12">
    <source>
        <dbReference type="EMBL" id="NFV82145.1"/>
    </source>
</evidence>
<dbReference type="PANTHER" id="PTHR43304:SF1">
    <property type="entry name" value="PAC DOMAIN-CONTAINING PROTEIN"/>
    <property type="match status" value="1"/>
</dbReference>
<dbReference type="AlphaFoldDB" id="A0A7C9QWA4"/>
<proteinExistence type="predicted"/>
<dbReference type="PROSITE" id="PS50113">
    <property type="entry name" value="PAC"/>
    <property type="match status" value="1"/>
</dbReference>
<keyword evidence="6" id="KW-0418">Kinase</keyword>
<evidence type="ECO:0000259" key="11">
    <source>
        <dbReference type="PROSITE" id="PS50885"/>
    </source>
</evidence>
<dbReference type="Gene3D" id="6.10.340.10">
    <property type="match status" value="1"/>
</dbReference>
<keyword evidence="8" id="KW-0812">Transmembrane</keyword>
<evidence type="ECO:0000256" key="2">
    <source>
        <dbReference type="ARBA" id="ARBA00004370"/>
    </source>
</evidence>
<evidence type="ECO:0000256" key="8">
    <source>
        <dbReference type="SAM" id="Phobius"/>
    </source>
</evidence>
<evidence type="ECO:0000259" key="10">
    <source>
        <dbReference type="PROSITE" id="PS50113"/>
    </source>
</evidence>
<dbReference type="InterPro" id="IPR052162">
    <property type="entry name" value="Sensor_kinase/Photoreceptor"/>
</dbReference>
<keyword evidence="8" id="KW-0472">Membrane</keyword>
<feature type="domain" description="PAC" evidence="10">
    <location>
        <begin position="340"/>
        <end position="393"/>
    </location>
</feature>
<dbReference type="SUPFAM" id="SSF55874">
    <property type="entry name" value="ATPase domain of HSP90 chaperone/DNA topoisomerase II/histidine kinase"/>
    <property type="match status" value="1"/>
</dbReference>
<evidence type="ECO:0000256" key="5">
    <source>
        <dbReference type="ARBA" id="ARBA00022679"/>
    </source>
</evidence>
<dbReference type="Gene3D" id="3.30.565.10">
    <property type="entry name" value="Histidine kinase-like ATPase, C-terminal domain"/>
    <property type="match status" value="1"/>
</dbReference>
<dbReference type="GO" id="GO:0000155">
    <property type="term" value="F:phosphorelay sensor kinase activity"/>
    <property type="evidence" value="ECO:0007669"/>
    <property type="project" value="InterPro"/>
</dbReference>
<dbReference type="InterPro" id="IPR036097">
    <property type="entry name" value="HisK_dim/P_sf"/>
</dbReference>
<dbReference type="Pfam" id="PF00512">
    <property type="entry name" value="HisKA"/>
    <property type="match status" value="1"/>
</dbReference>
<gene>
    <name evidence="12" type="ORF">G4223_18710</name>
</gene>
<dbReference type="InterPro" id="IPR036890">
    <property type="entry name" value="HATPase_C_sf"/>
</dbReference>
<feature type="coiled-coil region" evidence="7">
    <location>
        <begin position="236"/>
        <end position="266"/>
    </location>
</feature>
<dbReference type="SUPFAM" id="SSF55785">
    <property type="entry name" value="PYP-like sensor domain (PAS domain)"/>
    <property type="match status" value="1"/>
</dbReference>
<evidence type="ECO:0000256" key="1">
    <source>
        <dbReference type="ARBA" id="ARBA00000085"/>
    </source>
</evidence>
<keyword evidence="4" id="KW-0597">Phosphoprotein</keyword>
<dbReference type="SMART" id="SM00086">
    <property type="entry name" value="PAC"/>
    <property type="match status" value="1"/>
</dbReference>
<keyword evidence="8" id="KW-1133">Transmembrane helix</keyword>
<organism evidence="12 13">
    <name type="scientific">Magnetospirillum aberrantis SpK</name>
    <dbReference type="NCBI Taxonomy" id="908842"/>
    <lineage>
        <taxon>Bacteria</taxon>
        <taxon>Pseudomonadati</taxon>
        <taxon>Pseudomonadota</taxon>
        <taxon>Alphaproteobacteria</taxon>
        <taxon>Rhodospirillales</taxon>
        <taxon>Rhodospirillaceae</taxon>
        <taxon>Magnetospirillum</taxon>
    </lineage>
</organism>
<dbReference type="NCBIfam" id="TIGR00229">
    <property type="entry name" value="sensory_box"/>
    <property type="match status" value="1"/>
</dbReference>
<dbReference type="SMART" id="SM00387">
    <property type="entry name" value="HATPase_c"/>
    <property type="match status" value="1"/>
</dbReference>
<dbReference type="CDD" id="cd00130">
    <property type="entry name" value="PAS"/>
    <property type="match status" value="1"/>
</dbReference>